<protein>
    <submittedName>
        <fullName evidence="2">Uncharacterized protein</fullName>
    </submittedName>
</protein>
<organism evidence="2 3">
    <name type="scientific">Cuscuta campestris</name>
    <dbReference type="NCBI Taxonomy" id="132261"/>
    <lineage>
        <taxon>Eukaryota</taxon>
        <taxon>Viridiplantae</taxon>
        <taxon>Streptophyta</taxon>
        <taxon>Embryophyta</taxon>
        <taxon>Tracheophyta</taxon>
        <taxon>Spermatophyta</taxon>
        <taxon>Magnoliopsida</taxon>
        <taxon>eudicotyledons</taxon>
        <taxon>Gunneridae</taxon>
        <taxon>Pentapetalae</taxon>
        <taxon>asterids</taxon>
        <taxon>lamiids</taxon>
        <taxon>Solanales</taxon>
        <taxon>Convolvulaceae</taxon>
        <taxon>Cuscuteae</taxon>
        <taxon>Cuscuta</taxon>
        <taxon>Cuscuta subgen. Grammica</taxon>
        <taxon>Cuscuta sect. Cleistogrammica</taxon>
    </lineage>
</organism>
<gene>
    <name evidence="2" type="ORF">CCAM_LOCUS18812</name>
</gene>
<name>A0A484LM99_9ASTE</name>
<dbReference type="AlphaFoldDB" id="A0A484LM99"/>
<feature type="region of interest" description="Disordered" evidence="1">
    <location>
        <begin position="1"/>
        <end position="25"/>
    </location>
</feature>
<evidence type="ECO:0000313" key="2">
    <source>
        <dbReference type="EMBL" id="VFQ77036.1"/>
    </source>
</evidence>
<dbReference type="Proteomes" id="UP000595140">
    <property type="component" value="Unassembled WGS sequence"/>
</dbReference>
<reference evidence="2 3" key="1">
    <citation type="submission" date="2018-04" db="EMBL/GenBank/DDBJ databases">
        <authorList>
            <person name="Vogel A."/>
        </authorList>
    </citation>
    <scope>NUCLEOTIDE SEQUENCE [LARGE SCALE GENOMIC DNA]</scope>
</reference>
<sequence length="77" mass="9012">MNSFPVKQIKRSKCSGNTYKTRSRQNRSFSQATMWNWPHVDRVRLLNANLYKYGGPKPSLVPLGRSNHTKRLNCINY</sequence>
<accession>A0A484LM99</accession>
<feature type="compositionally biased region" description="Polar residues" evidence="1">
    <location>
        <begin position="14"/>
        <end position="25"/>
    </location>
</feature>
<dbReference type="EMBL" id="OOIL02001602">
    <property type="protein sequence ID" value="VFQ77036.1"/>
    <property type="molecule type" value="Genomic_DNA"/>
</dbReference>
<keyword evidence="3" id="KW-1185">Reference proteome</keyword>
<proteinExistence type="predicted"/>
<evidence type="ECO:0000256" key="1">
    <source>
        <dbReference type="SAM" id="MobiDB-lite"/>
    </source>
</evidence>
<evidence type="ECO:0000313" key="3">
    <source>
        <dbReference type="Proteomes" id="UP000595140"/>
    </source>
</evidence>